<feature type="compositionally biased region" description="Acidic residues" evidence="7">
    <location>
        <begin position="287"/>
        <end position="303"/>
    </location>
</feature>
<organism evidence="8 9">
    <name type="scientific">Neogobius melanostomus</name>
    <name type="common">round goby</name>
    <dbReference type="NCBI Taxonomy" id="47308"/>
    <lineage>
        <taxon>Eukaryota</taxon>
        <taxon>Metazoa</taxon>
        <taxon>Chordata</taxon>
        <taxon>Craniata</taxon>
        <taxon>Vertebrata</taxon>
        <taxon>Euteleostomi</taxon>
        <taxon>Actinopterygii</taxon>
        <taxon>Neopterygii</taxon>
        <taxon>Teleostei</taxon>
        <taxon>Neoteleostei</taxon>
        <taxon>Acanthomorphata</taxon>
        <taxon>Gobiaria</taxon>
        <taxon>Gobiiformes</taxon>
        <taxon>Gobioidei</taxon>
        <taxon>Gobiidae</taxon>
        <taxon>Benthophilinae</taxon>
        <taxon>Neogobiini</taxon>
        <taxon>Neogobius</taxon>
    </lineage>
</organism>
<dbReference type="InterPro" id="IPR001991">
    <property type="entry name" value="Na-dicarboxylate_symporter"/>
</dbReference>
<dbReference type="PANTHER" id="PTHR11958">
    <property type="entry name" value="SODIUM/DICARBOXYLATE SYMPORTER-RELATED"/>
    <property type="match status" value="1"/>
</dbReference>
<dbReference type="InterPro" id="IPR050746">
    <property type="entry name" value="DAACS"/>
</dbReference>
<dbReference type="Pfam" id="PF00375">
    <property type="entry name" value="SDF"/>
    <property type="match status" value="1"/>
</dbReference>
<comment type="caution">
    <text evidence="6">Lacks conserved residue(s) required for the propagation of feature annotation.</text>
</comment>
<comment type="subcellular location">
    <subcellularLocation>
        <location evidence="1 6">Membrane</location>
        <topology evidence="1 6">Multi-pass membrane protein</topology>
    </subcellularLocation>
</comment>
<sequence>MKTCFISTSMFLQNATHHIVRGTQVDGPNAVGLIVWAFIWGVALRQVSPAGDAIINLFTYLNAKLKDLVELILWYLPFGMVSLIAVSVLDIEDTESLPKLVLFVITVILGLILQTSLLLLIFWFKTNRNPFSLVSRVAPALFTALFISSSAATLPVTMHLCESGLHINKAVSRMILPLGTNTNKNGTAVYEVVAVLFISQLNSVEFNPSELFILCLIAAITSVGAPSIPALGAVSTMMVLTSVGLETGDTVLLLPVEWILDRLNTMVNVLGDIVCAYLIDHMMLQDEPGEQDPDINDNESGEEEGAKVMNVNSDPEHGDEMA</sequence>
<dbReference type="GO" id="GO:0005886">
    <property type="term" value="C:plasma membrane"/>
    <property type="evidence" value="ECO:0007669"/>
    <property type="project" value="TreeGrafter"/>
</dbReference>
<evidence type="ECO:0000313" key="9">
    <source>
        <dbReference type="Proteomes" id="UP000694523"/>
    </source>
</evidence>
<evidence type="ECO:0000256" key="5">
    <source>
        <dbReference type="ARBA" id="ARBA00023136"/>
    </source>
</evidence>
<feature type="region of interest" description="Disordered" evidence="7">
    <location>
        <begin position="287"/>
        <end position="322"/>
    </location>
</feature>
<comment type="similarity">
    <text evidence="6">Belongs to the dicarboxylate/amino acid:cation symporter (DAACS) (TC 2.A.23) family.</text>
</comment>
<dbReference type="Proteomes" id="UP000694523">
    <property type="component" value="Unplaced"/>
</dbReference>
<keyword evidence="2 6" id="KW-0813">Transport</keyword>
<dbReference type="InterPro" id="IPR036458">
    <property type="entry name" value="Na:dicarbo_symporter_sf"/>
</dbReference>
<dbReference type="AlphaFoldDB" id="A0A8C6WQ30"/>
<dbReference type="GO" id="GO:0005313">
    <property type="term" value="F:L-glutamate transmembrane transporter activity"/>
    <property type="evidence" value="ECO:0007669"/>
    <property type="project" value="TreeGrafter"/>
</dbReference>
<dbReference type="Ensembl" id="ENSNMLT00000026412.1">
    <property type="protein sequence ID" value="ENSNMLP00000023606.1"/>
    <property type="gene ID" value="ENSNMLG00000015186.1"/>
</dbReference>
<evidence type="ECO:0000256" key="7">
    <source>
        <dbReference type="SAM" id="MobiDB-lite"/>
    </source>
</evidence>
<reference evidence="8" key="2">
    <citation type="submission" date="2025-09" db="UniProtKB">
        <authorList>
            <consortium name="Ensembl"/>
        </authorList>
    </citation>
    <scope>IDENTIFICATION</scope>
</reference>
<name>A0A8C6WQ30_9GOBI</name>
<keyword evidence="5 6" id="KW-0472">Membrane</keyword>
<feature type="transmembrane region" description="Helical" evidence="6">
    <location>
        <begin position="68"/>
        <end position="89"/>
    </location>
</feature>
<evidence type="ECO:0000256" key="4">
    <source>
        <dbReference type="ARBA" id="ARBA00022989"/>
    </source>
</evidence>
<feature type="transmembrane region" description="Helical" evidence="6">
    <location>
        <begin position="211"/>
        <end position="234"/>
    </location>
</feature>
<evidence type="ECO:0000256" key="2">
    <source>
        <dbReference type="ARBA" id="ARBA00022448"/>
    </source>
</evidence>
<keyword evidence="3 6" id="KW-0812">Transmembrane</keyword>
<dbReference type="GO" id="GO:0015501">
    <property type="term" value="F:glutamate:sodium symporter activity"/>
    <property type="evidence" value="ECO:0007669"/>
    <property type="project" value="TreeGrafter"/>
</dbReference>
<dbReference type="Gene3D" id="1.10.3860.10">
    <property type="entry name" value="Sodium:dicarboxylate symporter"/>
    <property type="match status" value="1"/>
</dbReference>
<dbReference type="PRINTS" id="PR00173">
    <property type="entry name" value="EDTRNSPORT"/>
</dbReference>
<keyword evidence="9" id="KW-1185">Reference proteome</keyword>
<evidence type="ECO:0000313" key="8">
    <source>
        <dbReference type="Ensembl" id="ENSNMLP00000023606.1"/>
    </source>
</evidence>
<evidence type="ECO:0000256" key="1">
    <source>
        <dbReference type="ARBA" id="ARBA00004141"/>
    </source>
</evidence>
<feature type="transmembrane region" description="Helical" evidence="6">
    <location>
        <begin position="136"/>
        <end position="156"/>
    </location>
</feature>
<protein>
    <recommendedName>
        <fullName evidence="6">Amino acid transporter</fullName>
    </recommendedName>
</protein>
<feature type="transmembrane region" description="Helical" evidence="6">
    <location>
        <begin position="101"/>
        <end position="124"/>
    </location>
</feature>
<keyword evidence="4 6" id="KW-1133">Transmembrane helix</keyword>
<dbReference type="PANTHER" id="PTHR11958:SF63">
    <property type="entry name" value="AMINO ACID TRANSPORTER"/>
    <property type="match status" value="1"/>
</dbReference>
<evidence type="ECO:0000256" key="6">
    <source>
        <dbReference type="RuleBase" id="RU361216"/>
    </source>
</evidence>
<evidence type="ECO:0000256" key="3">
    <source>
        <dbReference type="ARBA" id="ARBA00022692"/>
    </source>
</evidence>
<keyword evidence="6" id="KW-0769">Symport</keyword>
<reference evidence="8" key="1">
    <citation type="submission" date="2025-08" db="UniProtKB">
        <authorList>
            <consortium name="Ensembl"/>
        </authorList>
    </citation>
    <scope>IDENTIFICATION</scope>
</reference>
<proteinExistence type="inferred from homology"/>
<accession>A0A8C6WQ30</accession>
<dbReference type="GO" id="GO:0015175">
    <property type="term" value="F:neutral L-amino acid transmembrane transporter activity"/>
    <property type="evidence" value="ECO:0007669"/>
    <property type="project" value="TreeGrafter"/>
</dbReference>
<dbReference type="SUPFAM" id="SSF118215">
    <property type="entry name" value="Proton glutamate symport protein"/>
    <property type="match status" value="1"/>
</dbReference>